<evidence type="ECO:0000313" key="2">
    <source>
        <dbReference type="Proteomes" id="UP000765509"/>
    </source>
</evidence>
<dbReference type="Proteomes" id="UP000765509">
    <property type="component" value="Unassembled WGS sequence"/>
</dbReference>
<protein>
    <submittedName>
        <fullName evidence="1">Uncharacterized protein</fullName>
    </submittedName>
</protein>
<accession>A0A9Q3BVD6</accession>
<name>A0A9Q3BVD6_9BASI</name>
<reference evidence="1" key="1">
    <citation type="submission" date="2021-03" db="EMBL/GenBank/DDBJ databases">
        <title>Draft genome sequence of rust myrtle Austropuccinia psidii MF-1, a brazilian biotype.</title>
        <authorList>
            <person name="Quecine M.C."/>
            <person name="Pachon D.M.R."/>
            <person name="Bonatelli M.L."/>
            <person name="Correr F.H."/>
            <person name="Franceschini L.M."/>
            <person name="Leite T.F."/>
            <person name="Margarido G.R.A."/>
            <person name="Almeida C.A."/>
            <person name="Ferrarezi J.A."/>
            <person name="Labate C.A."/>
        </authorList>
    </citation>
    <scope>NUCLEOTIDE SEQUENCE</scope>
    <source>
        <strain evidence="1">MF-1</strain>
    </source>
</reference>
<dbReference type="AlphaFoldDB" id="A0A9Q3BVD6"/>
<gene>
    <name evidence="1" type="ORF">O181_011165</name>
</gene>
<keyword evidence="2" id="KW-1185">Reference proteome</keyword>
<organism evidence="1 2">
    <name type="scientific">Austropuccinia psidii MF-1</name>
    <dbReference type="NCBI Taxonomy" id="1389203"/>
    <lineage>
        <taxon>Eukaryota</taxon>
        <taxon>Fungi</taxon>
        <taxon>Dikarya</taxon>
        <taxon>Basidiomycota</taxon>
        <taxon>Pucciniomycotina</taxon>
        <taxon>Pucciniomycetes</taxon>
        <taxon>Pucciniales</taxon>
        <taxon>Sphaerophragmiaceae</taxon>
        <taxon>Austropuccinia</taxon>
    </lineage>
</organism>
<sequence length="183" mass="21258">MLAVKSKRGFLPPKTLSWSNFFVHHSNRNVSSYQRFKMLKIHFLTCLFFYHILSVFTRKSTQYCGKKYFVKAQYVKCTNPGNVTYECGLNTCYTDQGSIEKTLFFRDCRVKRNGTLVKYVWPDYFEADAVAKNLTVRLGETSNEYSGLRVFIDSDIGCTWHSGYDQNNVRPRCKGCKLIKDGD</sequence>
<dbReference type="EMBL" id="AVOT02002764">
    <property type="protein sequence ID" value="MBW0471450.1"/>
    <property type="molecule type" value="Genomic_DNA"/>
</dbReference>
<evidence type="ECO:0000313" key="1">
    <source>
        <dbReference type="EMBL" id="MBW0471450.1"/>
    </source>
</evidence>
<proteinExistence type="predicted"/>
<comment type="caution">
    <text evidence="1">The sequence shown here is derived from an EMBL/GenBank/DDBJ whole genome shotgun (WGS) entry which is preliminary data.</text>
</comment>